<evidence type="ECO:0000313" key="5">
    <source>
        <dbReference type="EMBL" id="RCH79475.1"/>
    </source>
</evidence>
<dbReference type="AlphaFoldDB" id="A0A367IP86"/>
<dbReference type="InterPro" id="IPR010497">
    <property type="entry name" value="Epoxide_hydro_N"/>
</dbReference>
<evidence type="ECO:0000313" key="6">
    <source>
        <dbReference type="Proteomes" id="UP000253551"/>
    </source>
</evidence>
<keyword evidence="6" id="KW-1185">Reference proteome</keyword>
<evidence type="ECO:0000256" key="3">
    <source>
        <dbReference type="ARBA" id="ARBA00022801"/>
    </source>
</evidence>
<feature type="domain" description="Epoxide hydrolase N-terminal" evidence="4">
    <location>
        <begin position="9"/>
        <end position="115"/>
    </location>
</feature>
<accession>A0A367IP86</accession>
<dbReference type="GO" id="GO:0097176">
    <property type="term" value="P:epoxide metabolic process"/>
    <property type="evidence" value="ECO:0007669"/>
    <property type="project" value="TreeGrafter"/>
</dbReference>
<dbReference type="OrthoDB" id="7130006at2759"/>
<evidence type="ECO:0000256" key="2">
    <source>
        <dbReference type="ARBA" id="ARBA00022797"/>
    </source>
</evidence>
<proteinExistence type="inferred from homology"/>
<sequence length="130" mass="15482">MELSEGEYEPFQVPDITQDQIRLLQSRLNSTVWPNELENVHDWSYGAPAWAVRPLVEEWANEFNWNEFLNELDQWQHYRMKIDDLLIHYVHEPSSKSDAIPIVLVHGWPSTFYEFHKIIDSLRDGTDNNQ</sequence>
<comment type="similarity">
    <text evidence="1">Belongs to the peptidase S33 family.</text>
</comment>
<dbReference type="PANTHER" id="PTHR21661:SF35">
    <property type="entry name" value="EPOXIDE HYDROLASE"/>
    <property type="match status" value="1"/>
</dbReference>
<dbReference type="SUPFAM" id="SSF53474">
    <property type="entry name" value="alpha/beta-Hydrolases"/>
    <property type="match status" value="1"/>
</dbReference>
<protein>
    <submittedName>
        <fullName evidence="5">Epoxide hydrolase</fullName>
    </submittedName>
</protein>
<evidence type="ECO:0000259" key="4">
    <source>
        <dbReference type="Pfam" id="PF06441"/>
    </source>
</evidence>
<dbReference type="GO" id="GO:0004301">
    <property type="term" value="F:epoxide hydrolase activity"/>
    <property type="evidence" value="ECO:0007669"/>
    <property type="project" value="TreeGrafter"/>
</dbReference>
<keyword evidence="2" id="KW-0058">Aromatic hydrocarbons catabolism</keyword>
<evidence type="ECO:0000256" key="1">
    <source>
        <dbReference type="ARBA" id="ARBA00010088"/>
    </source>
</evidence>
<dbReference type="EMBL" id="PJQM01006557">
    <property type="protein sequence ID" value="RCH79475.1"/>
    <property type="molecule type" value="Genomic_DNA"/>
</dbReference>
<organism evidence="5 6">
    <name type="scientific">Rhizopus stolonifer</name>
    <name type="common">Rhizopus nigricans</name>
    <dbReference type="NCBI Taxonomy" id="4846"/>
    <lineage>
        <taxon>Eukaryota</taxon>
        <taxon>Fungi</taxon>
        <taxon>Fungi incertae sedis</taxon>
        <taxon>Mucoromycota</taxon>
        <taxon>Mucoromycotina</taxon>
        <taxon>Mucoromycetes</taxon>
        <taxon>Mucorales</taxon>
        <taxon>Mucorineae</taxon>
        <taxon>Rhizopodaceae</taxon>
        <taxon>Rhizopus</taxon>
    </lineage>
</organism>
<keyword evidence="3 5" id="KW-0378">Hydrolase</keyword>
<dbReference type="PANTHER" id="PTHR21661">
    <property type="entry name" value="EPOXIDE HYDROLASE 1-RELATED"/>
    <property type="match status" value="1"/>
</dbReference>
<name>A0A367IP86_RHIST</name>
<dbReference type="InterPro" id="IPR029058">
    <property type="entry name" value="AB_hydrolase_fold"/>
</dbReference>
<reference evidence="5 6" key="1">
    <citation type="journal article" date="2018" name="G3 (Bethesda)">
        <title>Phylogenetic and Phylogenomic Definition of Rhizopus Species.</title>
        <authorList>
            <person name="Gryganskyi A.P."/>
            <person name="Golan J."/>
            <person name="Dolatabadi S."/>
            <person name="Mondo S."/>
            <person name="Robb S."/>
            <person name="Idnurm A."/>
            <person name="Muszewska A."/>
            <person name="Steczkiewicz K."/>
            <person name="Masonjones S."/>
            <person name="Liao H.L."/>
            <person name="Gajdeczka M.T."/>
            <person name="Anike F."/>
            <person name="Vuek A."/>
            <person name="Anishchenko I.M."/>
            <person name="Voigt K."/>
            <person name="de Hoog G.S."/>
            <person name="Smith M.E."/>
            <person name="Heitman J."/>
            <person name="Vilgalys R."/>
            <person name="Stajich J.E."/>
        </authorList>
    </citation>
    <scope>NUCLEOTIDE SEQUENCE [LARGE SCALE GENOMIC DNA]</scope>
    <source>
        <strain evidence="5 6">LSU 92-RS-03</strain>
    </source>
</reference>
<dbReference type="Pfam" id="PF06441">
    <property type="entry name" value="EHN"/>
    <property type="match status" value="1"/>
</dbReference>
<dbReference type="STRING" id="4846.A0A367IP86"/>
<comment type="caution">
    <text evidence="5">The sequence shown here is derived from an EMBL/GenBank/DDBJ whole genome shotgun (WGS) entry which is preliminary data.</text>
</comment>
<dbReference type="Gene3D" id="3.40.50.1820">
    <property type="entry name" value="alpha/beta hydrolase"/>
    <property type="match status" value="1"/>
</dbReference>
<feature type="non-terminal residue" evidence="5">
    <location>
        <position position="130"/>
    </location>
</feature>
<gene>
    <name evidence="5" type="primary">EPHX1_1</name>
    <name evidence="5" type="ORF">CU098_002323</name>
</gene>
<dbReference type="Proteomes" id="UP000253551">
    <property type="component" value="Unassembled WGS sequence"/>
</dbReference>